<proteinExistence type="predicted"/>
<accession>A0AA38SII1</accession>
<keyword evidence="2" id="KW-1185">Reference proteome</keyword>
<name>A0AA38SII1_9PEZI</name>
<evidence type="ECO:0000313" key="1">
    <source>
        <dbReference type="EMBL" id="KAJ9161213.1"/>
    </source>
</evidence>
<evidence type="ECO:0000313" key="2">
    <source>
        <dbReference type="Proteomes" id="UP001174691"/>
    </source>
</evidence>
<dbReference type="AlphaFoldDB" id="A0AA38SII1"/>
<gene>
    <name evidence="1" type="ORF">NKR19_g2454</name>
</gene>
<organism evidence="1 2">
    <name type="scientific">Coniochaeta hoffmannii</name>
    <dbReference type="NCBI Taxonomy" id="91930"/>
    <lineage>
        <taxon>Eukaryota</taxon>
        <taxon>Fungi</taxon>
        <taxon>Dikarya</taxon>
        <taxon>Ascomycota</taxon>
        <taxon>Pezizomycotina</taxon>
        <taxon>Sordariomycetes</taxon>
        <taxon>Sordariomycetidae</taxon>
        <taxon>Coniochaetales</taxon>
        <taxon>Coniochaetaceae</taxon>
        <taxon>Coniochaeta</taxon>
    </lineage>
</organism>
<dbReference type="EMBL" id="JANBVN010000025">
    <property type="protein sequence ID" value="KAJ9161213.1"/>
    <property type="molecule type" value="Genomic_DNA"/>
</dbReference>
<sequence length="214" mass="23335">MELARRGVCKDCRSCGQNHDCANWEELNKDPAHKLLREPLAYPPSTFPSAAAAPPGPLRPPPLLKDRLYATVTPLGIPHQHQARMLVNSADDHSLDSATSPISPIAVTKALPILHGRATQGAEAGGHDIFEDPKASDREVKEAAKDVKRVNYLRYKVKDRGMVHKGSPVPAIYAAQELSKATKGSSLIRTGEVKSGQVRIHQVYADPNCRLCQK</sequence>
<dbReference type="Proteomes" id="UP001174691">
    <property type="component" value="Unassembled WGS sequence"/>
</dbReference>
<comment type="caution">
    <text evidence="1">The sequence shown here is derived from an EMBL/GenBank/DDBJ whole genome shotgun (WGS) entry which is preliminary data.</text>
</comment>
<reference evidence="1" key="1">
    <citation type="submission" date="2022-07" db="EMBL/GenBank/DDBJ databases">
        <title>Fungi with potential for degradation of polypropylene.</title>
        <authorList>
            <person name="Gostincar C."/>
        </authorList>
    </citation>
    <scope>NUCLEOTIDE SEQUENCE</scope>
    <source>
        <strain evidence="1">EXF-13287</strain>
    </source>
</reference>
<protein>
    <submittedName>
        <fullName evidence="1">Uncharacterized protein</fullName>
    </submittedName>
</protein>